<proteinExistence type="predicted"/>
<sequence length="277" mass="31121">MMERVRVFWTGPDRNRVWDLESGDAGVVLDGGIAGQHFPDFSQVTATPARKAGRTYRATRYNARTVLLRVLVGDPVWAKRIRYGSAWRDLDSEWNDALHEELPGRLCFITNHGYRWLDCRVDSASDPESKTEPGKVGMVRYEYQLGSDDAFYSGFAQPYSILGQGRVSGLVHNLGQYRAFPVVEFRGPGRFTYGMGDRKTVLPELFSGETLTIDTDPDVLTVKDQAGRNRRPELPRNHDLSFEVPAGESVDMWASVVNGTPGSKVTATISPKYRRAW</sequence>
<dbReference type="Proteomes" id="UP000509569">
    <property type="component" value="Segment"/>
</dbReference>
<protein>
    <submittedName>
        <fullName evidence="1">Minor tail protein</fullName>
    </submittedName>
</protein>
<gene>
    <name evidence="1" type="primary">23</name>
    <name evidence="1" type="ORF">SEA_TZGORDON_23</name>
</gene>
<dbReference type="EMBL" id="MT553344">
    <property type="protein sequence ID" value="QKO02944.1"/>
    <property type="molecule type" value="Genomic_DNA"/>
</dbReference>
<dbReference type="KEGG" id="vg:63911854"/>
<evidence type="ECO:0000313" key="2">
    <source>
        <dbReference type="Proteomes" id="UP000509569"/>
    </source>
</evidence>
<dbReference type="GeneID" id="63911854"/>
<organism evidence="1 2">
    <name type="scientific">Gordonia phage TZGordon</name>
    <dbReference type="NCBI Taxonomy" id="2744004"/>
    <lineage>
        <taxon>Viruses</taxon>
        <taxon>Duplodnaviria</taxon>
        <taxon>Heunggongvirae</taxon>
        <taxon>Uroviricota</taxon>
        <taxon>Caudoviricetes</taxon>
        <taxon>Ruthgordonvirinae</taxon>
        <taxon>Vendettavirus</taxon>
        <taxon>Vendettavirus tzgordon</taxon>
    </lineage>
</organism>
<evidence type="ECO:0000313" key="1">
    <source>
        <dbReference type="EMBL" id="QKO02944.1"/>
    </source>
</evidence>
<keyword evidence="2" id="KW-1185">Reference proteome</keyword>
<dbReference type="RefSeq" id="YP_010051112.1">
    <property type="nucleotide sequence ID" value="NC_054438.1"/>
</dbReference>
<reference evidence="1 2" key="1">
    <citation type="submission" date="2020-06" db="EMBL/GenBank/DDBJ databases">
        <authorList>
            <person name="Moran J."/>
            <person name="Kenna M."/>
            <person name="Ware V."/>
            <person name="Garlena R.A."/>
            <person name="Russell D.A."/>
            <person name="Pope W.H."/>
            <person name="Jacobs-Sera D."/>
            <person name="Hatfull G.F."/>
        </authorList>
    </citation>
    <scope>NUCLEOTIDE SEQUENCE [LARGE SCALE GENOMIC DNA]</scope>
</reference>
<accession>A0A6N0A572</accession>
<name>A0A6N0A572_9CAUD</name>